<dbReference type="RefSeq" id="WP_377787136.1">
    <property type="nucleotide sequence ID" value="NZ_JBHLYQ010000003.1"/>
</dbReference>
<reference evidence="1 2" key="1">
    <citation type="submission" date="2024-09" db="EMBL/GenBank/DDBJ databases">
        <authorList>
            <person name="Sun Q."/>
            <person name="Mori K."/>
        </authorList>
    </citation>
    <scope>NUCLEOTIDE SEQUENCE [LARGE SCALE GENOMIC DNA]</scope>
    <source>
        <strain evidence="1 2">JCM 15389</strain>
    </source>
</reference>
<gene>
    <name evidence="1" type="ORF">ACFFRE_00750</name>
</gene>
<dbReference type="EMBL" id="JBHLYQ010000003">
    <property type="protein sequence ID" value="MFC0080684.1"/>
    <property type="molecule type" value="Genomic_DNA"/>
</dbReference>
<evidence type="ECO:0000313" key="1">
    <source>
        <dbReference type="EMBL" id="MFC0080684.1"/>
    </source>
</evidence>
<comment type="caution">
    <text evidence="1">The sequence shown here is derived from an EMBL/GenBank/DDBJ whole genome shotgun (WGS) entry which is preliminary data.</text>
</comment>
<organism evidence="1 2">
    <name type="scientific">Aciditerrimonas ferrireducens</name>
    <dbReference type="NCBI Taxonomy" id="667306"/>
    <lineage>
        <taxon>Bacteria</taxon>
        <taxon>Bacillati</taxon>
        <taxon>Actinomycetota</taxon>
        <taxon>Acidimicrobiia</taxon>
        <taxon>Acidimicrobiales</taxon>
        <taxon>Acidimicrobiaceae</taxon>
        <taxon>Aciditerrimonas</taxon>
    </lineage>
</organism>
<sequence>MLDVGLGFSDLVLLGTVAGADLVGALLRAALGEPCGPVLRPRPGVRLTRQLTDVFDL</sequence>
<proteinExistence type="predicted"/>
<keyword evidence="2" id="KW-1185">Reference proteome</keyword>
<dbReference type="Proteomes" id="UP001589788">
    <property type="component" value="Unassembled WGS sequence"/>
</dbReference>
<name>A0ABV6C337_9ACTN</name>
<evidence type="ECO:0000313" key="2">
    <source>
        <dbReference type="Proteomes" id="UP001589788"/>
    </source>
</evidence>
<protein>
    <submittedName>
        <fullName evidence="1">Uncharacterized protein</fullName>
    </submittedName>
</protein>
<accession>A0ABV6C337</accession>